<dbReference type="InterPro" id="IPR008258">
    <property type="entry name" value="Transglycosylase_SLT_dom_1"/>
</dbReference>
<comment type="similarity">
    <text evidence="2">Belongs to the virb1 family.</text>
</comment>
<dbReference type="PROSITE" id="PS00922">
    <property type="entry name" value="TRANSGLYCOSYLASE"/>
    <property type="match status" value="1"/>
</dbReference>
<dbReference type="RefSeq" id="WP_009807369.1">
    <property type="nucleotide sequence ID" value="NZ_CH724131.1"/>
</dbReference>
<dbReference type="Pfam" id="PF01464">
    <property type="entry name" value="SLT"/>
    <property type="match status" value="1"/>
</dbReference>
<dbReference type="HOGENOM" id="CLU_083315_0_0_5"/>
<dbReference type="OrthoDB" id="9815002at2"/>
<dbReference type="InterPro" id="IPR000189">
    <property type="entry name" value="Transglyc_AS"/>
</dbReference>
<gene>
    <name evidence="5" type="ORF">OB2597_15800</name>
</gene>
<name>A3TZ42_PSEBH</name>
<dbReference type="GO" id="GO:0016020">
    <property type="term" value="C:membrane"/>
    <property type="evidence" value="ECO:0007669"/>
    <property type="project" value="InterPro"/>
</dbReference>
<dbReference type="PANTHER" id="PTHR37423">
    <property type="entry name" value="SOLUBLE LYTIC MUREIN TRANSGLYCOSYLASE-RELATED"/>
    <property type="match status" value="1"/>
</dbReference>
<dbReference type="AlphaFoldDB" id="A3TZ42"/>
<dbReference type="STRING" id="252305.OB2597_15800"/>
<evidence type="ECO:0000256" key="3">
    <source>
        <dbReference type="SAM" id="SignalP"/>
    </source>
</evidence>
<organism evidence="5 6">
    <name type="scientific">Pseudooceanicola batsensis (strain ATCC BAA-863 / DSM 15984 / KCTC 12145 / HTCC2597)</name>
    <name type="common">Oceanicola batsensis</name>
    <dbReference type="NCBI Taxonomy" id="252305"/>
    <lineage>
        <taxon>Bacteria</taxon>
        <taxon>Pseudomonadati</taxon>
        <taxon>Pseudomonadota</taxon>
        <taxon>Alphaproteobacteria</taxon>
        <taxon>Rhodobacterales</taxon>
        <taxon>Paracoccaceae</taxon>
        <taxon>Pseudooceanicola</taxon>
    </lineage>
</organism>
<dbReference type="Gene3D" id="1.10.530.10">
    <property type="match status" value="1"/>
</dbReference>
<evidence type="ECO:0000256" key="1">
    <source>
        <dbReference type="ARBA" id="ARBA00007734"/>
    </source>
</evidence>
<dbReference type="SUPFAM" id="SSF53955">
    <property type="entry name" value="Lysozyme-like"/>
    <property type="match status" value="1"/>
</dbReference>
<keyword evidence="3" id="KW-0732">Signal</keyword>
<comment type="similarity">
    <text evidence="1">Belongs to the transglycosylase Slt family.</text>
</comment>
<keyword evidence="6" id="KW-1185">Reference proteome</keyword>
<feature type="chain" id="PRO_5002660045" evidence="3">
    <location>
        <begin position="27"/>
        <end position="276"/>
    </location>
</feature>
<dbReference type="CDD" id="cd00254">
    <property type="entry name" value="LT-like"/>
    <property type="match status" value="1"/>
</dbReference>
<sequence>MRRILYSLALLSGVALALLPGGPAGAEPPEFPDFTFKRVKPPSGASGNRITVQITDPLPPPAQAKPQADVPADPAAGTTASAVYDWFWQDVSPALTDARPDRLDPALVRLSNPPDGQAVPVPRLETLLAITQAHGADILLSTVGTQVSPALALAVIAVESGGRADAISSAGAQGLMQLMPAAGERFGVEDRMNASESIRGGVSYLDRLISDFGGDPVMVLAGYNAGENAVLRHGGVPPYDETRAYVPKVLAAFSVARGLCLTPPVLISDGCAFRQP</sequence>
<evidence type="ECO:0000256" key="2">
    <source>
        <dbReference type="ARBA" id="ARBA00009387"/>
    </source>
</evidence>
<dbReference type="eggNOG" id="COG0741">
    <property type="taxonomic scope" value="Bacteria"/>
</dbReference>
<protein>
    <submittedName>
        <fullName evidence="5">Possible soluble lytic murein transglycosylase</fullName>
    </submittedName>
</protein>
<dbReference type="Proteomes" id="UP000004318">
    <property type="component" value="Unassembled WGS sequence"/>
</dbReference>
<feature type="signal peptide" evidence="3">
    <location>
        <begin position="1"/>
        <end position="26"/>
    </location>
</feature>
<evidence type="ECO:0000259" key="4">
    <source>
        <dbReference type="Pfam" id="PF01464"/>
    </source>
</evidence>
<dbReference type="EMBL" id="AAMO01000006">
    <property type="protein sequence ID" value="EAQ02860.1"/>
    <property type="molecule type" value="Genomic_DNA"/>
</dbReference>
<dbReference type="GO" id="GO:0008933">
    <property type="term" value="F:peptidoglycan lytic transglycosylase activity"/>
    <property type="evidence" value="ECO:0007669"/>
    <property type="project" value="InterPro"/>
</dbReference>
<accession>A3TZ42</accession>
<evidence type="ECO:0000313" key="6">
    <source>
        <dbReference type="Proteomes" id="UP000004318"/>
    </source>
</evidence>
<proteinExistence type="inferred from homology"/>
<comment type="caution">
    <text evidence="5">The sequence shown here is derived from an EMBL/GenBank/DDBJ whole genome shotgun (WGS) entry which is preliminary data.</text>
</comment>
<evidence type="ECO:0000313" key="5">
    <source>
        <dbReference type="EMBL" id="EAQ02860.1"/>
    </source>
</evidence>
<feature type="domain" description="Transglycosylase SLT" evidence="4">
    <location>
        <begin position="146"/>
        <end position="233"/>
    </location>
</feature>
<reference evidence="5 6" key="1">
    <citation type="journal article" date="2010" name="J. Bacteriol.">
        <title>Genome sequences of Oceanicola granulosus HTCC2516(T) and Oceanicola batsensis HTCC2597(TDelta).</title>
        <authorList>
            <person name="Thrash J.C."/>
            <person name="Cho J.C."/>
            <person name="Vergin K.L."/>
            <person name="Giovannoni S.J."/>
        </authorList>
    </citation>
    <scope>NUCLEOTIDE SEQUENCE [LARGE SCALE GENOMIC DNA]</scope>
    <source>
        <strain evidence="6">ATCC BAA-863 / DSM 15984 / KCTC 12145 / HTCC2597</strain>
    </source>
</reference>
<dbReference type="PANTHER" id="PTHR37423:SF2">
    <property type="entry name" value="MEMBRANE-BOUND LYTIC MUREIN TRANSGLYCOSYLASE C"/>
    <property type="match status" value="1"/>
</dbReference>
<dbReference type="GO" id="GO:0000270">
    <property type="term" value="P:peptidoglycan metabolic process"/>
    <property type="evidence" value="ECO:0007669"/>
    <property type="project" value="InterPro"/>
</dbReference>
<dbReference type="InterPro" id="IPR023346">
    <property type="entry name" value="Lysozyme-like_dom_sf"/>
</dbReference>